<dbReference type="InterPro" id="IPR029063">
    <property type="entry name" value="SAM-dependent_MTases_sf"/>
</dbReference>
<dbReference type="GO" id="GO:0008757">
    <property type="term" value="F:S-adenosylmethionine-dependent methyltransferase activity"/>
    <property type="evidence" value="ECO:0007669"/>
    <property type="project" value="InterPro"/>
</dbReference>
<keyword evidence="3" id="KW-1185">Reference proteome</keyword>
<accession>A0A1Z4C1K5</accession>
<feature type="domain" description="Methyltransferase type 11" evidence="1">
    <location>
        <begin position="168"/>
        <end position="280"/>
    </location>
</feature>
<organism evidence="2 3">
    <name type="scientific">Methylovulum psychrotolerans</name>
    <dbReference type="NCBI Taxonomy" id="1704499"/>
    <lineage>
        <taxon>Bacteria</taxon>
        <taxon>Pseudomonadati</taxon>
        <taxon>Pseudomonadota</taxon>
        <taxon>Gammaproteobacteria</taxon>
        <taxon>Methylococcales</taxon>
        <taxon>Methylococcaceae</taxon>
        <taxon>Methylovulum</taxon>
    </lineage>
</organism>
<reference evidence="2 3" key="1">
    <citation type="submission" date="2017-06" db="EMBL/GenBank/DDBJ databases">
        <title>Genome Sequencing of the methanotroph Methylovulum psychrotolerants str. HV10-M2 isolated from a high-altitude environment.</title>
        <authorList>
            <person name="Mateos-Rivera A."/>
        </authorList>
    </citation>
    <scope>NUCLEOTIDE SEQUENCE [LARGE SCALE GENOMIC DNA]</scope>
    <source>
        <strain evidence="2 3">HV10_M2</strain>
    </source>
</reference>
<dbReference type="RefSeq" id="WP_088620288.1">
    <property type="nucleotide sequence ID" value="NZ_CP022129.1"/>
</dbReference>
<evidence type="ECO:0000313" key="2">
    <source>
        <dbReference type="EMBL" id="ASF47416.1"/>
    </source>
</evidence>
<dbReference type="Pfam" id="PF08241">
    <property type="entry name" value="Methyltransf_11"/>
    <property type="match status" value="1"/>
</dbReference>
<dbReference type="Gene3D" id="3.40.50.150">
    <property type="entry name" value="Vaccinia Virus protein VP39"/>
    <property type="match status" value="1"/>
</dbReference>
<dbReference type="OrthoDB" id="5566900at2"/>
<dbReference type="SUPFAM" id="SSF53335">
    <property type="entry name" value="S-adenosyl-L-methionine-dependent methyltransferases"/>
    <property type="match status" value="1"/>
</dbReference>
<sequence>MYHCILCASDLTNTSDHALSCQHCGQHYPAINGIRVFIPDAAASLQGYLQEQAEAEQALTAMADKLSTQQATTDSEFSARISTLLTAISTNREVLATPYQAIRAFLQANPQTPDLLAWSMIKTGTTLLDMLPYFYQDWADTADFAKVAGRIAATLNEHHPDKAAVAVLGAGACGLLHSVAPHFDRAYGVDLSLPTLLAAQTFMAGEPLHCHLPDAHWQAVTLTPPTQPPGNIELLTANVNNLPFKNASLSVVITQYMLDIVSNPLGLAQEIRRVLKPDGLWLNFSKPFRIAADLPELGMRNLAELPPVFTQLGYTVINLENHRFTYLNLEKVSAETDLLNQLVHYFVLRKTAAQVDSLDSAAVQRFFIPNAQVWQAIPHLIPNRPLIFTRTKTFDGQGGVKEALFIKVMGHTFAIPAEFALLLESLFAAIDGQRNLRQLFQGQQQTIGLDEAGFLKLIYILHVLHYLLAF</sequence>
<proteinExistence type="predicted"/>
<dbReference type="EMBL" id="CP022129">
    <property type="protein sequence ID" value="ASF47416.1"/>
    <property type="molecule type" value="Genomic_DNA"/>
</dbReference>
<dbReference type="InterPro" id="IPR013216">
    <property type="entry name" value="Methyltransf_11"/>
</dbReference>
<dbReference type="KEGG" id="mpsy:CEK71_15860"/>
<gene>
    <name evidence="2" type="ORF">CEK71_15860</name>
</gene>
<name>A0A1Z4C1K5_9GAMM</name>
<evidence type="ECO:0000259" key="1">
    <source>
        <dbReference type="Pfam" id="PF08241"/>
    </source>
</evidence>
<evidence type="ECO:0000313" key="3">
    <source>
        <dbReference type="Proteomes" id="UP000197019"/>
    </source>
</evidence>
<dbReference type="Proteomes" id="UP000197019">
    <property type="component" value="Chromosome"/>
</dbReference>
<protein>
    <recommendedName>
        <fullName evidence="1">Methyltransferase type 11 domain-containing protein</fullName>
    </recommendedName>
</protein>
<dbReference type="AlphaFoldDB" id="A0A1Z4C1K5"/>